<dbReference type="PANTHER" id="PTHR43625">
    <property type="entry name" value="AFLATOXIN B1 ALDEHYDE REDUCTASE"/>
    <property type="match status" value="1"/>
</dbReference>
<keyword evidence="1" id="KW-0560">Oxidoreductase</keyword>
<keyword evidence="4" id="KW-1185">Reference proteome</keyword>
<comment type="caution">
    <text evidence="3">The sequence shown here is derived from an EMBL/GenBank/DDBJ whole genome shotgun (WGS) entry which is preliminary data.</text>
</comment>
<feature type="domain" description="NADP-dependent oxidoreductase" evidence="2">
    <location>
        <begin position="23"/>
        <end position="314"/>
    </location>
</feature>
<evidence type="ECO:0000313" key="4">
    <source>
        <dbReference type="Proteomes" id="UP000010445"/>
    </source>
</evidence>
<organism evidence="3 4">
    <name type="scientific">Corynebacterium durum F0235</name>
    <dbReference type="NCBI Taxonomy" id="1035195"/>
    <lineage>
        <taxon>Bacteria</taxon>
        <taxon>Bacillati</taxon>
        <taxon>Actinomycetota</taxon>
        <taxon>Actinomycetes</taxon>
        <taxon>Mycobacteriales</taxon>
        <taxon>Corynebacteriaceae</taxon>
        <taxon>Corynebacterium</taxon>
    </lineage>
</organism>
<dbReference type="GO" id="GO:0005737">
    <property type="term" value="C:cytoplasm"/>
    <property type="evidence" value="ECO:0007669"/>
    <property type="project" value="TreeGrafter"/>
</dbReference>
<dbReference type="InterPro" id="IPR050791">
    <property type="entry name" value="Aldo-Keto_reductase"/>
</dbReference>
<dbReference type="InterPro" id="IPR036812">
    <property type="entry name" value="NAD(P)_OxRdtase_dom_sf"/>
</dbReference>
<gene>
    <name evidence="3" type="ORF">HMPREF9997_02030</name>
</gene>
<dbReference type="AlphaFoldDB" id="L1MDB6"/>
<dbReference type="PANTHER" id="PTHR43625:SF40">
    <property type="entry name" value="ALDO-KETO REDUCTASE YAKC [NADP(+)]"/>
    <property type="match status" value="1"/>
</dbReference>
<evidence type="ECO:0000313" key="3">
    <source>
        <dbReference type="EMBL" id="EKX89025.1"/>
    </source>
</evidence>
<name>L1MDB6_9CORY</name>
<dbReference type="HOGENOM" id="CLU_023205_2_1_11"/>
<sequence>MTSEHNFADMAVRHLGGLKTSALGFGCMGLSQGYGPVDDAESVAAIHAALDSGITMLDTAMSYGQGHNEELVGRAVASSGVPREQIQIATKFGIMRRDDGVGLDAHPDRIATYCEDSLRRLGTDTIDLYYLHRVDPQVPIEDSIGAMSDLVAQGKVRYIGVSEVTPDELRRAVGVYPIAAVQLEWSLMWCEPEHSIIPVARELGVGVVPYSPLGRGLLGGRLDTTAVFESPFRANDPRFVDANLSANMQQVDALTTFAESRGMTVSQVALAWLLAQGDDVVPIPGTRKPERVRENAEAMRCQLSADDLVALEKAVPESEWVGDRRSFAVPVTKRG</sequence>
<dbReference type="STRING" id="1035195.HMPREF9997_02030"/>
<dbReference type="Gene3D" id="3.20.20.100">
    <property type="entry name" value="NADP-dependent oxidoreductase domain"/>
    <property type="match status" value="1"/>
</dbReference>
<dbReference type="GO" id="GO:0016491">
    <property type="term" value="F:oxidoreductase activity"/>
    <property type="evidence" value="ECO:0007669"/>
    <property type="project" value="UniProtKB-KW"/>
</dbReference>
<dbReference type="InterPro" id="IPR023210">
    <property type="entry name" value="NADP_OxRdtase_dom"/>
</dbReference>
<reference evidence="3 4" key="1">
    <citation type="submission" date="2012-05" db="EMBL/GenBank/DDBJ databases">
        <authorList>
            <person name="Weinstock G."/>
            <person name="Sodergren E."/>
            <person name="Lobos E.A."/>
            <person name="Fulton L."/>
            <person name="Fulton R."/>
            <person name="Courtney L."/>
            <person name="Fronick C."/>
            <person name="O'Laughlin M."/>
            <person name="Godfrey J."/>
            <person name="Wilson R.M."/>
            <person name="Miner T."/>
            <person name="Farmer C."/>
            <person name="Delehaunty K."/>
            <person name="Cordes M."/>
            <person name="Minx P."/>
            <person name="Tomlinson C."/>
            <person name="Chen J."/>
            <person name="Wollam A."/>
            <person name="Pepin K.H."/>
            <person name="Bhonagiri V."/>
            <person name="Zhang X."/>
            <person name="Suruliraj S."/>
            <person name="Warren W."/>
            <person name="Mitreva M."/>
            <person name="Mardis E.R."/>
            <person name="Wilson R.K."/>
        </authorList>
    </citation>
    <scope>NUCLEOTIDE SEQUENCE [LARGE SCALE GENOMIC DNA]</scope>
    <source>
        <strain evidence="3 4">F0235</strain>
    </source>
</reference>
<accession>L1MDB6</accession>
<dbReference type="Pfam" id="PF00248">
    <property type="entry name" value="Aldo_ket_red"/>
    <property type="match status" value="1"/>
</dbReference>
<dbReference type="Proteomes" id="UP000010445">
    <property type="component" value="Unassembled WGS sequence"/>
</dbReference>
<dbReference type="PATRIC" id="fig|1035195.3.peg.1822"/>
<dbReference type="EMBL" id="AMEM01000030">
    <property type="protein sequence ID" value="EKX89025.1"/>
    <property type="molecule type" value="Genomic_DNA"/>
</dbReference>
<protein>
    <submittedName>
        <fullName evidence="3">Oxidoreductase, aldo/keto reductase family protein</fullName>
    </submittedName>
</protein>
<dbReference type="eggNOG" id="COG0667">
    <property type="taxonomic scope" value="Bacteria"/>
</dbReference>
<evidence type="ECO:0000259" key="2">
    <source>
        <dbReference type="Pfam" id="PF00248"/>
    </source>
</evidence>
<dbReference type="SUPFAM" id="SSF51430">
    <property type="entry name" value="NAD(P)-linked oxidoreductase"/>
    <property type="match status" value="1"/>
</dbReference>
<evidence type="ECO:0000256" key="1">
    <source>
        <dbReference type="ARBA" id="ARBA00023002"/>
    </source>
</evidence>
<proteinExistence type="predicted"/>
<dbReference type="RefSeq" id="WP_006061459.1">
    <property type="nucleotide sequence ID" value="NZ_KB290820.1"/>
</dbReference>